<sequence>MVVICRKGQLESTYQTHILCLTRQKYVPVTSFQDTAEFAAGVAPAECALWNAWTHKSRLRFVTPRNQPLTGTWSIATESSRGDPSGFSKSRVGLEESLVRIVIILESFGQPAPNQRELN</sequence>
<reference evidence="2" key="1">
    <citation type="submission" date="2016-11" db="UniProtKB">
        <authorList>
            <consortium name="WormBaseParasite"/>
        </authorList>
    </citation>
    <scope>IDENTIFICATION</scope>
</reference>
<dbReference type="Proteomes" id="UP000095287">
    <property type="component" value="Unplaced"/>
</dbReference>
<dbReference type="AlphaFoldDB" id="A0A1I7YF89"/>
<evidence type="ECO:0000313" key="1">
    <source>
        <dbReference type="Proteomes" id="UP000095287"/>
    </source>
</evidence>
<proteinExistence type="predicted"/>
<accession>A0A1I7YF89</accession>
<name>A0A1I7YF89_9BILA</name>
<evidence type="ECO:0000313" key="2">
    <source>
        <dbReference type="WBParaSite" id="L893_g15770.t1"/>
    </source>
</evidence>
<organism evidence="1 2">
    <name type="scientific">Steinernema glaseri</name>
    <dbReference type="NCBI Taxonomy" id="37863"/>
    <lineage>
        <taxon>Eukaryota</taxon>
        <taxon>Metazoa</taxon>
        <taxon>Ecdysozoa</taxon>
        <taxon>Nematoda</taxon>
        <taxon>Chromadorea</taxon>
        <taxon>Rhabditida</taxon>
        <taxon>Tylenchina</taxon>
        <taxon>Panagrolaimomorpha</taxon>
        <taxon>Strongyloidoidea</taxon>
        <taxon>Steinernematidae</taxon>
        <taxon>Steinernema</taxon>
    </lineage>
</organism>
<keyword evidence="1" id="KW-1185">Reference proteome</keyword>
<dbReference type="WBParaSite" id="L893_g15770.t1">
    <property type="protein sequence ID" value="L893_g15770.t1"/>
    <property type="gene ID" value="L893_g15770"/>
</dbReference>
<protein>
    <submittedName>
        <fullName evidence="2">Uncharacterized protein</fullName>
    </submittedName>
</protein>